<dbReference type="Proteomes" id="UP000063308">
    <property type="component" value="Chromosome"/>
</dbReference>
<dbReference type="PANTHER" id="PTHR43674">
    <property type="entry name" value="NITRILASE C965.09-RELATED"/>
    <property type="match status" value="1"/>
</dbReference>
<gene>
    <name evidence="3" type="ORF">NK6_5390</name>
</gene>
<evidence type="ECO:0000313" key="4">
    <source>
        <dbReference type="Proteomes" id="UP000063308"/>
    </source>
</evidence>
<feature type="domain" description="CN hydrolase" evidence="2">
    <location>
        <begin position="1"/>
        <end position="219"/>
    </location>
</feature>
<organism evidence="3 4">
    <name type="scientific">Bradyrhizobium diazoefficiens</name>
    <dbReference type="NCBI Taxonomy" id="1355477"/>
    <lineage>
        <taxon>Bacteria</taxon>
        <taxon>Pseudomonadati</taxon>
        <taxon>Pseudomonadota</taxon>
        <taxon>Alphaproteobacteria</taxon>
        <taxon>Hyphomicrobiales</taxon>
        <taxon>Nitrobacteraceae</taxon>
        <taxon>Bradyrhizobium</taxon>
    </lineage>
</organism>
<protein>
    <recommendedName>
        <fullName evidence="2">CN hydrolase domain-containing protein</fullName>
    </recommendedName>
</protein>
<evidence type="ECO:0000256" key="1">
    <source>
        <dbReference type="ARBA" id="ARBA00022801"/>
    </source>
</evidence>
<proteinExistence type="predicted"/>
<keyword evidence="1" id="KW-0378">Hydrolase</keyword>
<dbReference type="AlphaFoldDB" id="A0A0E4FV54"/>
<dbReference type="PROSITE" id="PS50263">
    <property type="entry name" value="CN_HYDROLASE"/>
    <property type="match status" value="1"/>
</dbReference>
<dbReference type="InterPro" id="IPR036526">
    <property type="entry name" value="C-N_Hydrolase_sf"/>
</dbReference>
<dbReference type="InterPro" id="IPR050345">
    <property type="entry name" value="Aliph_Amidase/BUP"/>
</dbReference>
<evidence type="ECO:0000313" key="3">
    <source>
        <dbReference type="EMBL" id="BAR58549.1"/>
    </source>
</evidence>
<dbReference type="PANTHER" id="PTHR43674:SF2">
    <property type="entry name" value="BETA-UREIDOPROPIONASE"/>
    <property type="match status" value="1"/>
</dbReference>
<name>A0A0E4FV54_9BRAD</name>
<accession>A0A0E4FV54</accession>
<dbReference type="Pfam" id="PF00795">
    <property type="entry name" value="CN_hydrolase"/>
    <property type="match status" value="1"/>
</dbReference>
<evidence type="ECO:0000259" key="2">
    <source>
        <dbReference type="PROSITE" id="PS50263"/>
    </source>
</evidence>
<dbReference type="Gene3D" id="3.60.110.10">
    <property type="entry name" value="Carbon-nitrogen hydrolase"/>
    <property type="match status" value="1"/>
</dbReference>
<reference evidence="3 4" key="1">
    <citation type="submission" date="2014-11" db="EMBL/GenBank/DDBJ databases">
        <title>Symbiosis island explosion on the genome of extra-slow-growing strains of soybean bradyrhizobia with massive insertion sequences.</title>
        <authorList>
            <person name="Iida T."/>
            <person name="Minamisawa K."/>
        </authorList>
    </citation>
    <scope>NUCLEOTIDE SEQUENCE [LARGE SCALE GENOMIC DNA]</scope>
    <source>
        <strain evidence="3 4">NK6</strain>
    </source>
</reference>
<dbReference type="CDD" id="cd07197">
    <property type="entry name" value="nitrilase"/>
    <property type="match status" value="1"/>
</dbReference>
<dbReference type="EMBL" id="AP014685">
    <property type="protein sequence ID" value="BAR58549.1"/>
    <property type="molecule type" value="Genomic_DNA"/>
</dbReference>
<dbReference type="InterPro" id="IPR003010">
    <property type="entry name" value="C-N_Hydrolase"/>
</dbReference>
<dbReference type="SUPFAM" id="SSF56317">
    <property type="entry name" value="Carbon-nitrogen hydrolase"/>
    <property type="match status" value="1"/>
</dbReference>
<dbReference type="GO" id="GO:0016811">
    <property type="term" value="F:hydrolase activity, acting on carbon-nitrogen (but not peptide) bonds, in linear amides"/>
    <property type="evidence" value="ECO:0007669"/>
    <property type="project" value="UniProtKB-ARBA"/>
</dbReference>
<sequence>MSAMWRRLERELAKAPVDLLVLPELAGVDSFWGSPVFSEVVWRQAVTTHAKISDELKRLTAKRALGTRAVEVDTRRWNETFLWKPESGLVRGRPKAWLPQQEGGWEATWFDRGPQNVLPVRDDELCFAELVCTEIMVSTAARRLGQAGVQLIAAPRATGGHPRWEVATRMAAIAAGAFVVTANRRGGSLAGGSWIVAPDGDVLARTSEGNPIISLEIDLAAADAAKQTYPRNVRD</sequence>